<protein>
    <submittedName>
        <fullName evidence="2">Uncharacterized protein</fullName>
    </submittedName>
</protein>
<name>A0AAF0YAY9_9TREE</name>
<proteinExistence type="predicted"/>
<evidence type="ECO:0000313" key="3">
    <source>
        <dbReference type="Proteomes" id="UP000827549"/>
    </source>
</evidence>
<evidence type="ECO:0000313" key="2">
    <source>
        <dbReference type="EMBL" id="WOO81424.1"/>
    </source>
</evidence>
<sequence>MPPRKKTAASSARGAAAAATAAKKASKAAQSRTKQPPAPTYRVIYRFRDAYEDEHNDYTVGRYASPADARAKVRSYLSDEFGDDAGREELDESDKGDVSGGFEVHAIDSESNEYWVFMEEDAPLVGALEGPRTRREVRPEKVYAVVQRRGTGEKRVDDRVYDSREAAEAAVQLVPGVRGSAVDVVELEVVYG</sequence>
<dbReference type="AlphaFoldDB" id="A0AAF0YAY9"/>
<gene>
    <name evidence="2" type="ORF">LOC62_03G004947</name>
</gene>
<feature type="region of interest" description="Disordered" evidence="1">
    <location>
        <begin position="1"/>
        <end position="39"/>
    </location>
</feature>
<dbReference type="GeneID" id="87808178"/>
<organism evidence="2 3">
    <name type="scientific">Vanrija pseudolonga</name>
    <dbReference type="NCBI Taxonomy" id="143232"/>
    <lineage>
        <taxon>Eukaryota</taxon>
        <taxon>Fungi</taxon>
        <taxon>Dikarya</taxon>
        <taxon>Basidiomycota</taxon>
        <taxon>Agaricomycotina</taxon>
        <taxon>Tremellomycetes</taxon>
        <taxon>Trichosporonales</taxon>
        <taxon>Trichosporonaceae</taxon>
        <taxon>Vanrija</taxon>
    </lineage>
</organism>
<keyword evidence="3" id="KW-1185">Reference proteome</keyword>
<reference evidence="2" key="1">
    <citation type="submission" date="2023-10" db="EMBL/GenBank/DDBJ databases">
        <authorList>
            <person name="Noh H."/>
        </authorList>
    </citation>
    <scope>NUCLEOTIDE SEQUENCE</scope>
    <source>
        <strain evidence="2">DUCC4014</strain>
    </source>
</reference>
<evidence type="ECO:0000256" key="1">
    <source>
        <dbReference type="SAM" id="MobiDB-lite"/>
    </source>
</evidence>
<accession>A0AAF0YAY9</accession>
<dbReference type="EMBL" id="CP086716">
    <property type="protein sequence ID" value="WOO81424.1"/>
    <property type="molecule type" value="Genomic_DNA"/>
</dbReference>
<dbReference type="Proteomes" id="UP000827549">
    <property type="component" value="Chromosome 3"/>
</dbReference>
<dbReference type="RefSeq" id="XP_062627456.1">
    <property type="nucleotide sequence ID" value="XM_062771472.1"/>
</dbReference>
<feature type="compositionally biased region" description="Low complexity" evidence="1">
    <location>
        <begin position="8"/>
        <end position="34"/>
    </location>
</feature>